<evidence type="ECO:0000256" key="1">
    <source>
        <dbReference type="SAM" id="MobiDB-lite"/>
    </source>
</evidence>
<evidence type="ECO:0000313" key="2">
    <source>
        <dbReference type="EMBL" id="KAL2552898.1"/>
    </source>
</evidence>
<dbReference type="EMBL" id="JBFOLJ010000002">
    <property type="protein sequence ID" value="KAL2552898.1"/>
    <property type="molecule type" value="Genomic_DNA"/>
</dbReference>
<accession>A0ABD1WT71</accession>
<name>A0ABD1WT71_9LAMI</name>
<dbReference type="AlphaFoldDB" id="A0ABD1WT71"/>
<comment type="caution">
    <text evidence="2">The sequence shown here is derived from an EMBL/GenBank/DDBJ whole genome shotgun (WGS) entry which is preliminary data.</text>
</comment>
<feature type="compositionally biased region" description="Basic and acidic residues" evidence="1">
    <location>
        <begin position="91"/>
        <end position="100"/>
    </location>
</feature>
<sequence length="100" mass="11166">MVTHGCWMVASDCVLHRHMCCVQAKGLRWDQSRSAMDMGHHQVGHAPEGLRWGQSRSAMEMGQTHVAGPEGLELLGAQDRRPPPLGHHKLHGDGRPRWCD</sequence>
<reference evidence="3" key="1">
    <citation type="submission" date="2024-07" db="EMBL/GenBank/DDBJ databases">
        <title>Two chromosome-level genome assemblies of Korean endemic species Abeliophyllum distichum and Forsythia ovata (Oleaceae).</title>
        <authorList>
            <person name="Jang H."/>
        </authorList>
    </citation>
    <scope>NUCLEOTIDE SEQUENCE [LARGE SCALE GENOMIC DNA]</scope>
</reference>
<organism evidence="2 3">
    <name type="scientific">Forsythia ovata</name>
    <dbReference type="NCBI Taxonomy" id="205694"/>
    <lineage>
        <taxon>Eukaryota</taxon>
        <taxon>Viridiplantae</taxon>
        <taxon>Streptophyta</taxon>
        <taxon>Embryophyta</taxon>
        <taxon>Tracheophyta</taxon>
        <taxon>Spermatophyta</taxon>
        <taxon>Magnoliopsida</taxon>
        <taxon>eudicotyledons</taxon>
        <taxon>Gunneridae</taxon>
        <taxon>Pentapetalae</taxon>
        <taxon>asterids</taxon>
        <taxon>lamiids</taxon>
        <taxon>Lamiales</taxon>
        <taxon>Oleaceae</taxon>
        <taxon>Forsythieae</taxon>
        <taxon>Forsythia</taxon>
    </lineage>
</organism>
<protein>
    <submittedName>
        <fullName evidence="2">Uncharacterized protein</fullName>
    </submittedName>
</protein>
<gene>
    <name evidence="2" type="ORF">Fot_06517</name>
</gene>
<evidence type="ECO:0000313" key="3">
    <source>
        <dbReference type="Proteomes" id="UP001604277"/>
    </source>
</evidence>
<feature type="region of interest" description="Disordered" evidence="1">
    <location>
        <begin position="75"/>
        <end position="100"/>
    </location>
</feature>
<dbReference type="Proteomes" id="UP001604277">
    <property type="component" value="Unassembled WGS sequence"/>
</dbReference>
<proteinExistence type="predicted"/>
<keyword evidence="3" id="KW-1185">Reference proteome</keyword>